<feature type="chain" id="PRO_5044812049" description="Chitin-binding type-3 domain-containing protein" evidence="1">
    <location>
        <begin position="22"/>
        <end position="505"/>
    </location>
</feature>
<dbReference type="InterPro" id="IPR051024">
    <property type="entry name" value="GlcNAc_Chitin_IntDeg"/>
</dbReference>
<evidence type="ECO:0000313" key="3">
    <source>
        <dbReference type="EMBL" id="KAL3801525.1"/>
    </source>
</evidence>
<sequence>MFKPIVLSVVLYNCIAADASGCFPAWTSGGSYNKGSQVSQSKTTNSTAGVLTTTTNNYECISGDGVYSHTSHCPLYDPVGATTSSAWKDLGACNGTAVTTTTTAPTYAAWTGVGCPSEWAEGTEYQPGAVAALAGVVYKCSTVQFINAWCGNPGYKPGDSLYWDIAWTRLGSCSGTMSSTTPDHSGLPDAGGCPNEYDPSAMYVEGDSVAVGGIVLKCRSWPNSLYCNLVAFEPLGQYSEMAWTKVGYCSGTIAPSPPSNVTCPEEYKAASQYRANDKVSVLLDADRAAVYQCSADSHFAEFCSLFEPGHWSNLGWSFVSECNGTIVPTDPFANLEEIVGACPSVYDANEKYEAKDFVSVASSGAPEKSFVYQCKPWPYGAYCSSGENFAPASNNGELGWTLKGWCDATVTTTTTTTTPWVGTCEWLNGTTPVTINSWSASALSTYSAGTRVRVADKVYKCKEWPFYLWCRSSAYEPETSQYWGDAWSYTGKCTAVATTTTTVAP</sequence>
<dbReference type="EMBL" id="JABMIG020000026">
    <property type="protein sequence ID" value="KAL3801525.1"/>
    <property type="molecule type" value="Genomic_DNA"/>
</dbReference>
<dbReference type="PANTHER" id="PTHR34823:SF1">
    <property type="entry name" value="CHITIN-BINDING TYPE-4 DOMAIN-CONTAINING PROTEIN"/>
    <property type="match status" value="1"/>
</dbReference>
<reference evidence="3 4" key="1">
    <citation type="journal article" date="2020" name="G3 (Bethesda)">
        <title>Improved Reference Genome for Cyclotella cryptica CCMP332, a Model for Cell Wall Morphogenesis, Salinity Adaptation, and Lipid Production in Diatoms (Bacillariophyta).</title>
        <authorList>
            <person name="Roberts W.R."/>
            <person name="Downey K.M."/>
            <person name="Ruck E.C."/>
            <person name="Traller J.C."/>
            <person name="Alverson A.J."/>
        </authorList>
    </citation>
    <scope>NUCLEOTIDE SEQUENCE [LARGE SCALE GENOMIC DNA]</scope>
    <source>
        <strain evidence="3 4">CCMP332</strain>
    </source>
</reference>
<dbReference type="AlphaFoldDB" id="A0ABD3QU56"/>
<dbReference type="InterPro" id="IPR003610">
    <property type="entry name" value="CBM5/12"/>
</dbReference>
<evidence type="ECO:0000259" key="2">
    <source>
        <dbReference type="SMART" id="SM00495"/>
    </source>
</evidence>
<feature type="signal peptide" evidence="1">
    <location>
        <begin position="1"/>
        <end position="21"/>
    </location>
</feature>
<dbReference type="SMART" id="SM00495">
    <property type="entry name" value="ChtBD3"/>
    <property type="match status" value="2"/>
</dbReference>
<organism evidence="3 4">
    <name type="scientific">Cyclotella cryptica</name>
    <dbReference type="NCBI Taxonomy" id="29204"/>
    <lineage>
        <taxon>Eukaryota</taxon>
        <taxon>Sar</taxon>
        <taxon>Stramenopiles</taxon>
        <taxon>Ochrophyta</taxon>
        <taxon>Bacillariophyta</taxon>
        <taxon>Coscinodiscophyceae</taxon>
        <taxon>Thalassiosirophycidae</taxon>
        <taxon>Stephanodiscales</taxon>
        <taxon>Stephanodiscaceae</taxon>
        <taxon>Cyclotella</taxon>
    </lineage>
</organism>
<feature type="domain" description="Chitin-binding type-3" evidence="2">
    <location>
        <begin position="116"/>
        <end position="166"/>
    </location>
</feature>
<evidence type="ECO:0000256" key="1">
    <source>
        <dbReference type="SAM" id="SignalP"/>
    </source>
</evidence>
<keyword evidence="1" id="KW-0732">Signal</keyword>
<name>A0ABD3QU56_9STRA</name>
<accession>A0ABD3QU56</accession>
<evidence type="ECO:0000313" key="4">
    <source>
        <dbReference type="Proteomes" id="UP001516023"/>
    </source>
</evidence>
<keyword evidence="4" id="KW-1185">Reference proteome</keyword>
<gene>
    <name evidence="3" type="ORF">HJC23_000963</name>
</gene>
<comment type="caution">
    <text evidence="3">The sequence shown here is derived from an EMBL/GenBank/DDBJ whole genome shotgun (WGS) entry which is preliminary data.</text>
</comment>
<proteinExistence type="predicted"/>
<feature type="domain" description="Chitin-binding type-3" evidence="2">
    <location>
        <begin position="435"/>
        <end position="486"/>
    </location>
</feature>
<dbReference type="PANTHER" id="PTHR34823">
    <property type="entry name" value="GLCNAC-BINDING PROTEIN A"/>
    <property type="match status" value="1"/>
</dbReference>
<protein>
    <recommendedName>
        <fullName evidence="2">Chitin-binding type-3 domain-containing protein</fullName>
    </recommendedName>
</protein>
<dbReference type="Proteomes" id="UP001516023">
    <property type="component" value="Unassembled WGS sequence"/>
</dbReference>